<evidence type="ECO:0000256" key="1">
    <source>
        <dbReference type="PROSITE-ProRule" id="PRU00042"/>
    </source>
</evidence>
<dbReference type="Gene3D" id="3.30.160.60">
    <property type="entry name" value="Classic Zinc Finger"/>
    <property type="match status" value="2"/>
</dbReference>
<dbReference type="AlphaFoldDB" id="A0A1R2CQQ5"/>
<comment type="caution">
    <text evidence="3">The sequence shown here is derived from an EMBL/GenBank/DDBJ whole genome shotgun (WGS) entry which is preliminary data.</text>
</comment>
<keyword evidence="4" id="KW-1185">Reference proteome</keyword>
<name>A0A1R2CQQ5_9CILI</name>
<dbReference type="PROSITE" id="PS50157">
    <property type="entry name" value="ZINC_FINGER_C2H2_2"/>
    <property type="match status" value="2"/>
</dbReference>
<reference evidence="3 4" key="1">
    <citation type="submission" date="2016-11" db="EMBL/GenBank/DDBJ databases">
        <title>The macronuclear genome of Stentor coeruleus: a giant cell with tiny introns.</title>
        <authorList>
            <person name="Slabodnick M."/>
            <person name="Ruby J.G."/>
            <person name="Reiff S.B."/>
            <person name="Swart E.C."/>
            <person name="Gosai S."/>
            <person name="Prabakaran S."/>
            <person name="Witkowska E."/>
            <person name="Larue G.E."/>
            <person name="Fisher S."/>
            <person name="Freeman R.M."/>
            <person name="Gunawardena J."/>
            <person name="Chu W."/>
            <person name="Stover N.A."/>
            <person name="Gregory B.D."/>
            <person name="Nowacki M."/>
            <person name="Derisi J."/>
            <person name="Roy S.W."/>
            <person name="Marshall W.F."/>
            <person name="Sood P."/>
        </authorList>
    </citation>
    <scope>NUCLEOTIDE SEQUENCE [LARGE SCALE GENOMIC DNA]</scope>
    <source>
        <strain evidence="3">WM001</strain>
    </source>
</reference>
<protein>
    <recommendedName>
        <fullName evidence="2">C2H2-type domain-containing protein</fullName>
    </recommendedName>
</protein>
<accession>A0A1R2CQQ5</accession>
<proteinExistence type="predicted"/>
<organism evidence="3 4">
    <name type="scientific">Stentor coeruleus</name>
    <dbReference type="NCBI Taxonomy" id="5963"/>
    <lineage>
        <taxon>Eukaryota</taxon>
        <taxon>Sar</taxon>
        <taxon>Alveolata</taxon>
        <taxon>Ciliophora</taxon>
        <taxon>Postciliodesmatophora</taxon>
        <taxon>Heterotrichea</taxon>
        <taxon>Heterotrichida</taxon>
        <taxon>Stentoridae</taxon>
        <taxon>Stentor</taxon>
    </lineage>
</organism>
<dbReference type="InterPro" id="IPR013087">
    <property type="entry name" value="Znf_C2H2_type"/>
</dbReference>
<keyword evidence="1" id="KW-0862">Zinc</keyword>
<feature type="domain" description="C2H2-type" evidence="2">
    <location>
        <begin position="42"/>
        <end position="70"/>
    </location>
</feature>
<dbReference type="EMBL" id="MPUH01000083">
    <property type="protein sequence ID" value="OMJ91338.1"/>
    <property type="molecule type" value="Genomic_DNA"/>
</dbReference>
<keyword evidence="1" id="KW-0479">Metal-binding</keyword>
<dbReference type="Pfam" id="PF00096">
    <property type="entry name" value="zf-C2H2"/>
    <property type="match status" value="2"/>
</dbReference>
<sequence>MEETTYQSMSLLCSYPNCGKILSSKYNLRRHIESCHYGFRPYECHVCFKRFSSKQNKREHIRLEHSYSYSAEAVAQNNNAVKGENLQIPSLSVLLLNSTDPEIRPMSKVEKIFLYADLCEKVEIPDISQERQRTCTLPYHQ</sequence>
<gene>
    <name evidence="3" type="ORF">SteCoe_6133</name>
</gene>
<evidence type="ECO:0000313" key="3">
    <source>
        <dbReference type="EMBL" id="OMJ91338.1"/>
    </source>
</evidence>
<evidence type="ECO:0000313" key="4">
    <source>
        <dbReference type="Proteomes" id="UP000187209"/>
    </source>
</evidence>
<dbReference type="InterPro" id="IPR036236">
    <property type="entry name" value="Znf_C2H2_sf"/>
</dbReference>
<dbReference type="PROSITE" id="PS00028">
    <property type="entry name" value="ZINC_FINGER_C2H2_1"/>
    <property type="match status" value="2"/>
</dbReference>
<dbReference type="Proteomes" id="UP000187209">
    <property type="component" value="Unassembled WGS sequence"/>
</dbReference>
<dbReference type="OrthoDB" id="8630045at2759"/>
<evidence type="ECO:0000259" key="2">
    <source>
        <dbReference type="PROSITE" id="PS50157"/>
    </source>
</evidence>
<feature type="domain" description="C2H2-type" evidence="2">
    <location>
        <begin position="11"/>
        <end position="41"/>
    </location>
</feature>
<dbReference type="GO" id="GO:0008270">
    <property type="term" value="F:zinc ion binding"/>
    <property type="evidence" value="ECO:0007669"/>
    <property type="project" value="UniProtKB-KW"/>
</dbReference>
<keyword evidence="1" id="KW-0863">Zinc-finger</keyword>
<dbReference type="SUPFAM" id="SSF57667">
    <property type="entry name" value="beta-beta-alpha zinc fingers"/>
    <property type="match status" value="1"/>
</dbReference>
<dbReference type="SMART" id="SM00355">
    <property type="entry name" value="ZnF_C2H2"/>
    <property type="match status" value="2"/>
</dbReference>